<dbReference type="GO" id="GO:0005886">
    <property type="term" value="C:plasma membrane"/>
    <property type="evidence" value="ECO:0007669"/>
    <property type="project" value="UniProtKB-SubCell"/>
</dbReference>
<dbReference type="Pfam" id="PF04234">
    <property type="entry name" value="CopC"/>
    <property type="match status" value="1"/>
</dbReference>
<evidence type="ECO:0000313" key="13">
    <source>
        <dbReference type="Proteomes" id="UP000016511"/>
    </source>
</evidence>
<keyword evidence="7" id="KW-0186">Copper</keyword>
<dbReference type="Pfam" id="PF05425">
    <property type="entry name" value="CopD"/>
    <property type="match status" value="1"/>
</dbReference>
<keyword evidence="13" id="KW-1185">Reference proteome</keyword>
<keyword evidence="4" id="KW-0479">Metal-binding</keyword>
<dbReference type="GO" id="GO:0046688">
    <property type="term" value="P:response to copper ion"/>
    <property type="evidence" value="ECO:0007669"/>
    <property type="project" value="InterPro"/>
</dbReference>
<feature type="domain" description="CopC" evidence="10">
    <location>
        <begin position="92"/>
        <end position="167"/>
    </location>
</feature>
<keyword evidence="3 9" id="KW-0812">Transmembrane</keyword>
<evidence type="ECO:0000256" key="3">
    <source>
        <dbReference type="ARBA" id="ARBA00022692"/>
    </source>
</evidence>
<dbReference type="eggNOG" id="COG1276">
    <property type="taxonomic scope" value="Bacteria"/>
</dbReference>
<dbReference type="InterPro" id="IPR008457">
    <property type="entry name" value="Cu-R_CopD_dom"/>
</dbReference>
<evidence type="ECO:0000256" key="5">
    <source>
        <dbReference type="ARBA" id="ARBA00022729"/>
    </source>
</evidence>
<evidence type="ECO:0000256" key="9">
    <source>
        <dbReference type="SAM" id="Phobius"/>
    </source>
</evidence>
<evidence type="ECO:0000256" key="1">
    <source>
        <dbReference type="ARBA" id="ARBA00004651"/>
    </source>
</evidence>
<feature type="transmembrane region" description="Helical" evidence="9">
    <location>
        <begin position="277"/>
        <end position="297"/>
    </location>
</feature>
<dbReference type="GO" id="GO:0042597">
    <property type="term" value="C:periplasmic space"/>
    <property type="evidence" value="ECO:0007669"/>
    <property type="project" value="InterPro"/>
</dbReference>
<dbReference type="STRING" id="649747.HMPREF0083_00203"/>
<comment type="caution">
    <text evidence="12">The sequence shown here is derived from an EMBL/GenBank/DDBJ whole genome shotgun (WGS) entry which is preliminary data.</text>
</comment>
<dbReference type="PANTHER" id="PTHR34820:SF4">
    <property type="entry name" value="INNER MEMBRANE PROTEIN YEBZ"/>
    <property type="match status" value="1"/>
</dbReference>
<evidence type="ECO:0000259" key="11">
    <source>
        <dbReference type="Pfam" id="PF05425"/>
    </source>
</evidence>
<dbReference type="SUPFAM" id="SSF81296">
    <property type="entry name" value="E set domains"/>
    <property type="match status" value="1"/>
</dbReference>
<dbReference type="InterPro" id="IPR014756">
    <property type="entry name" value="Ig_E-set"/>
</dbReference>
<accession>U1XAW4</accession>
<comment type="subcellular location">
    <subcellularLocation>
        <location evidence="1">Cell membrane</location>
        <topology evidence="1">Multi-pass membrane protein</topology>
    </subcellularLocation>
</comment>
<organism evidence="12 13">
    <name type="scientific">Aneurinibacillus aneurinilyticus ATCC 12856</name>
    <dbReference type="NCBI Taxonomy" id="649747"/>
    <lineage>
        <taxon>Bacteria</taxon>
        <taxon>Bacillati</taxon>
        <taxon>Bacillota</taxon>
        <taxon>Bacilli</taxon>
        <taxon>Bacillales</taxon>
        <taxon>Paenibacillaceae</taxon>
        <taxon>Aneurinibacillus group</taxon>
        <taxon>Aneurinibacillus</taxon>
    </lineage>
</organism>
<protein>
    <submittedName>
        <fullName evidence="12">Copper resistance protein D</fullName>
    </submittedName>
</protein>
<proteinExistence type="predicted"/>
<keyword evidence="5" id="KW-0732">Signal</keyword>
<dbReference type="PATRIC" id="fig|649747.3.peg.178"/>
<keyword evidence="2" id="KW-1003">Cell membrane</keyword>
<keyword evidence="6 9" id="KW-1133">Transmembrane helix</keyword>
<dbReference type="InterPro" id="IPR014755">
    <property type="entry name" value="Cu-Rt/internalin_Ig-like"/>
</dbReference>
<sequence length="581" mass="64662">MYTNYTQFIFIIDKYIKNFLIPLIGLPYYQLQVKHKNYLHKERVMVVARKGMQYAGLICLLLLSITGVFIGPASVAANPEPEKTVPAKKEYSLAESSPKDGSLLDASPKEVRLIFNEPFNIEYTTIFDNRNREYSTGRFTVNPNDPRQVILKPARELAPGTYGVEWYGKAPVSNGKAKEIKGQLYFAVQSLSPPPKSGGAGLLEQLSGETLPGWIAFFGMLVSFGGTLFVQFIARNNDVHKRWQYWQIPIYFLTATAVMILFFVRKSALPEISINELAGLHIGWVPLVQFLVFALIFGITYTRWTLPFLGAMLALNTLVGHSNSSEYGGWLAMMMNTLHLFALAIWFGGLFALLVLAPKEGKGAWFKEKGAVFSRWALISMPVIVLTGIGMTIEYIPSWNDFIGSAWGISVLAKSGLVIAIILLGYMQMHYIKKGGEKGTVWFARRTKWELWLGMATLLVAAALVNFIPLASGITNSPAQLTKEGVTAHMAVSPFVSGFNDVNIRFENAPPLRDVYVRFVGSSEYTPVNRAFDLGEGRYRISGDQLRSPSTTYIRVEAIAQDGHTIVFTFPPRGEAVSNTQ</sequence>
<evidence type="ECO:0000256" key="4">
    <source>
        <dbReference type="ARBA" id="ARBA00022723"/>
    </source>
</evidence>
<name>U1XAW4_ANEAE</name>
<evidence type="ECO:0000256" key="6">
    <source>
        <dbReference type="ARBA" id="ARBA00022989"/>
    </source>
</evidence>
<feature type="domain" description="Copper resistance protein D" evidence="11">
    <location>
        <begin position="373"/>
        <end position="464"/>
    </location>
</feature>
<feature type="transmembrane region" description="Helical" evidence="9">
    <location>
        <begin position="245"/>
        <end position="265"/>
    </location>
</feature>
<dbReference type="EMBL" id="AWSJ01000018">
    <property type="protein sequence ID" value="ERI11683.1"/>
    <property type="molecule type" value="Genomic_DNA"/>
</dbReference>
<evidence type="ECO:0000256" key="7">
    <source>
        <dbReference type="ARBA" id="ARBA00023008"/>
    </source>
</evidence>
<dbReference type="Proteomes" id="UP000016511">
    <property type="component" value="Unassembled WGS sequence"/>
</dbReference>
<evidence type="ECO:0000313" key="12">
    <source>
        <dbReference type="EMBL" id="ERI11683.1"/>
    </source>
</evidence>
<feature type="transmembrane region" description="Helical" evidence="9">
    <location>
        <begin position="304"/>
        <end position="321"/>
    </location>
</feature>
<dbReference type="HOGENOM" id="CLU_469013_0_0_9"/>
<feature type="transmembrane region" description="Helical" evidence="9">
    <location>
        <begin position="327"/>
        <end position="356"/>
    </location>
</feature>
<dbReference type="PANTHER" id="PTHR34820">
    <property type="entry name" value="INNER MEMBRANE PROTEIN YEBZ"/>
    <property type="match status" value="1"/>
</dbReference>
<evidence type="ECO:0000256" key="8">
    <source>
        <dbReference type="ARBA" id="ARBA00023136"/>
    </source>
</evidence>
<dbReference type="Gene3D" id="2.60.40.1220">
    <property type="match status" value="1"/>
</dbReference>
<keyword evidence="8 9" id="KW-0472">Membrane</keyword>
<gene>
    <name evidence="12" type="ORF">HMPREF0083_00203</name>
</gene>
<feature type="transmembrane region" description="Helical" evidence="9">
    <location>
        <begin position="376"/>
        <end position="396"/>
    </location>
</feature>
<evidence type="ECO:0000259" key="10">
    <source>
        <dbReference type="Pfam" id="PF04234"/>
    </source>
</evidence>
<dbReference type="InterPro" id="IPR007348">
    <property type="entry name" value="CopC_dom"/>
</dbReference>
<feature type="transmembrane region" description="Helical" evidence="9">
    <location>
        <begin position="451"/>
        <end position="471"/>
    </location>
</feature>
<feature type="transmembrane region" description="Helical" evidence="9">
    <location>
        <begin position="54"/>
        <end position="75"/>
    </location>
</feature>
<feature type="transmembrane region" description="Helical" evidence="9">
    <location>
        <begin position="402"/>
        <end position="426"/>
    </location>
</feature>
<reference evidence="12 13" key="1">
    <citation type="submission" date="2013-08" db="EMBL/GenBank/DDBJ databases">
        <authorList>
            <person name="Weinstock G."/>
            <person name="Sodergren E."/>
            <person name="Wylie T."/>
            <person name="Fulton L."/>
            <person name="Fulton R."/>
            <person name="Fronick C."/>
            <person name="O'Laughlin M."/>
            <person name="Godfrey J."/>
            <person name="Miner T."/>
            <person name="Herter B."/>
            <person name="Appelbaum E."/>
            <person name="Cordes M."/>
            <person name="Lek S."/>
            <person name="Wollam A."/>
            <person name="Pepin K.H."/>
            <person name="Palsikar V.B."/>
            <person name="Mitreva M."/>
            <person name="Wilson R.K."/>
        </authorList>
    </citation>
    <scope>NUCLEOTIDE SEQUENCE [LARGE SCALE GENOMIC DNA]</scope>
    <source>
        <strain evidence="12 13">ATCC 12856</strain>
    </source>
</reference>
<feature type="transmembrane region" description="Helical" evidence="9">
    <location>
        <begin position="211"/>
        <end position="233"/>
    </location>
</feature>
<dbReference type="GO" id="GO:0005507">
    <property type="term" value="F:copper ion binding"/>
    <property type="evidence" value="ECO:0007669"/>
    <property type="project" value="InterPro"/>
</dbReference>
<dbReference type="GO" id="GO:0006825">
    <property type="term" value="P:copper ion transport"/>
    <property type="evidence" value="ECO:0007669"/>
    <property type="project" value="InterPro"/>
</dbReference>
<dbReference type="AlphaFoldDB" id="U1XAW4"/>
<evidence type="ECO:0000256" key="2">
    <source>
        <dbReference type="ARBA" id="ARBA00022475"/>
    </source>
</evidence>
<dbReference type="InterPro" id="IPR032694">
    <property type="entry name" value="CopC/D"/>
</dbReference>